<keyword evidence="6" id="KW-0472">Membrane</keyword>
<comment type="caution">
    <text evidence="11">The sequence shown here is derived from an EMBL/GenBank/DDBJ whole genome shotgun (WGS) entry which is preliminary data.</text>
</comment>
<dbReference type="InterPro" id="IPR011417">
    <property type="entry name" value="ANTH_dom"/>
</dbReference>
<keyword evidence="5" id="KW-0333">Golgi apparatus</keyword>
<dbReference type="InterPro" id="IPR045192">
    <property type="entry name" value="AP180-like"/>
</dbReference>
<evidence type="ECO:0000256" key="7">
    <source>
        <dbReference type="ARBA" id="ARBA00023176"/>
    </source>
</evidence>
<dbReference type="GO" id="GO:0005545">
    <property type="term" value="F:1-phosphatidylinositol binding"/>
    <property type="evidence" value="ECO:0007669"/>
    <property type="project" value="InterPro"/>
</dbReference>
<dbReference type="EMBL" id="JAGGNH010000002">
    <property type="protein sequence ID" value="KAJ0981131.1"/>
    <property type="molecule type" value="Genomic_DNA"/>
</dbReference>
<dbReference type="GO" id="GO:0000149">
    <property type="term" value="F:SNARE binding"/>
    <property type="evidence" value="ECO:0007669"/>
    <property type="project" value="TreeGrafter"/>
</dbReference>
<evidence type="ECO:0000256" key="9">
    <source>
        <dbReference type="SAM" id="MobiDB-lite"/>
    </source>
</evidence>
<dbReference type="InterPro" id="IPR014712">
    <property type="entry name" value="ANTH_dom_sf"/>
</dbReference>
<dbReference type="GO" id="GO:0006900">
    <property type="term" value="P:vesicle budding from membrane"/>
    <property type="evidence" value="ECO:0007669"/>
    <property type="project" value="TreeGrafter"/>
</dbReference>
<dbReference type="InterPro" id="IPR048050">
    <property type="entry name" value="ANTH_N_plant"/>
</dbReference>
<protein>
    <recommendedName>
        <fullName evidence="10">ENTH domain-containing protein</fullName>
    </recommendedName>
</protein>
<evidence type="ECO:0000256" key="5">
    <source>
        <dbReference type="ARBA" id="ARBA00023034"/>
    </source>
</evidence>
<organism evidence="11 12">
    <name type="scientific">Dioscorea zingiberensis</name>
    <dbReference type="NCBI Taxonomy" id="325984"/>
    <lineage>
        <taxon>Eukaryota</taxon>
        <taxon>Viridiplantae</taxon>
        <taxon>Streptophyta</taxon>
        <taxon>Embryophyta</taxon>
        <taxon>Tracheophyta</taxon>
        <taxon>Spermatophyta</taxon>
        <taxon>Magnoliopsida</taxon>
        <taxon>Liliopsida</taxon>
        <taxon>Dioscoreales</taxon>
        <taxon>Dioscoreaceae</taxon>
        <taxon>Dioscorea</taxon>
    </lineage>
</organism>
<dbReference type="PANTHER" id="PTHR22951:SF75">
    <property type="entry name" value="CLATHRIN COAT ASSEMBLY PROTEIN AP180"/>
    <property type="match status" value="1"/>
</dbReference>
<dbReference type="CDD" id="cd16987">
    <property type="entry name" value="ANTH_N_AP180_plant"/>
    <property type="match status" value="1"/>
</dbReference>
<feature type="region of interest" description="Disordered" evidence="9">
    <location>
        <begin position="305"/>
        <end position="330"/>
    </location>
</feature>
<dbReference type="GO" id="GO:0072583">
    <property type="term" value="P:clathrin-dependent endocytosis"/>
    <property type="evidence" value="ECO:0007669"/>
    <property type="project" value="InterPro"/>
</dbReference>
<dbReference type="GO" id="GO:0005794">
    <property type="term" value="C:Golgi apparatus"/>
    <property type="evidence" value="ECO:0007669"/>
    <property type="project" value="UniProtKB-SubCell"/>
</dbReference>
<keyword evidence="7" id="KW-0168">Coated pit</keyword>
<evidence type="ECO:0000313" key="12">
    <source>
        <dbReference type="Proteomes" id="UP001085076"/>
    </source>
</evidence>
<evidence type="ECO:0000256" key="1">
    <source>
        <dbReference type="ARBA" id="ARBA00004132"/>
    </source>
</evidence>
<accession>A0A9D5CX35</accession>
<dbReference type="GO" id="GO:0032050">
    <property type="term" value="F:clathrin heavy chain binding"/>
    <property type="evidence" value="ECO:0007669"/>
    <property type="project" value="TreeGrafter"/>
</dbReference>
<sequence length="482" mass="54413">MPAGKLRRAIGAVKDQTSIGLAKFSRRSSALEVAVLRATSHDEYPVDDRRYTEVLLLASSNPAATAEFVQTLTRRITRTHNWIVALKALSLTFIALRDFRSPNFAREALAASHRGGPRLLDLSGFTDDSGGSSPWDFTAFVRTFALYLEARLECTLQGKLRNHHRRCQPATTASRVINMKPMAVLEHISGWQQLLDRAIGMRPTGAAKTNRLILISLYPVIRETIGLYRDISDGLYVLLDNFFHLDHPSCVETFHACAKAAKQFIHLDSLYSLCKEIGVGRAFEYPAVGRISKILLETMEEFLKDEQQKKQQRQQQQQQQQPPPQSTPLKSLLSKQMNHFDGHTSDKSKLEYRWPSGNWRSNEGERSVDGWELVLVESASNMSKNSGTKNSENMMRSPSNNPFLSDESSEMCRWPLGRSASMSLPTFCAESGEMIGDPLASSFHMSEAAEVVKAMDEQQQVLREQQLWMQHQNKIIARNKAW</sequence>
<evidence type="ECO:0000256" key="3">
    <source>
        <dbReference type="ARBA" id="ARBA00004600"/>
    </source>
</evidence>
<dbReference type="SUPFAM" id="SSF89009">
    <property type="entry name" value="GAT-like domain"/>
    <property type="match status" value="1"/>
</dbReference>
<proteinExistence type="predicted"/>
<evidence type="ECO:0000256" key="8">
    <source>
        <dbReference type="ARBA" id="ARBA00023329"/>
    </source>
</evidence>
<keyword evidence="12" id="KW-1185">Reference proteome</keyword>
<dbReference type="InterPro" id="IPR013809">
    <property type="entry name" value="ENTH"/>
</dbReference>
<feature type="domain" description="ENTH" evidence="10">
    <location>
        <begin position="23"/>
        <end position="162"/>
    </location>
</feature>
<dbReference type="PANTHER" id="PTHR22951">
    <property type="entry name" value="CLATHRIN ASSEMBLY PROTEIN"/>
    <property type="match status" value="1"/>
</dbReference>
<dbReference type="Gene3D" id="1.25.40.90">
    <property type="match status" value="1"/>
</dbReference>
<keyword evidence="4" id="KW-0254">Endocytosis</keyword>
<evidence type="ECO:0000256" key="2">
    <source>
        <dbReference type="ARBA" id="ARBA00004555"/>
    </source>
</evidence>
<evidence type="ECO:0000259" key="10">
    <source>
        <dbReference type="PROSITE" id="PS50942"/>
    </source>
</evidence>
<keyword evidence="8" id="KW-0968">Cytoplasmic vesicle</keyword>
<gene>
    <name evidence="11" type="ORF">J5N97_009386</name>
</gene>
<dbReference type="PROSITE" id="PS50942">
    <property type="entry name" value="ENTH"/>
    <property type="match status" value="1"/>
</dbReference>
<dbReference type="OrthoDB" id="44015at2759"/>
<name>A0A9D5CX35_9LILI</name>
<dbReference type="AlphaFoldDB" id="A0A9D5CX35"/>
<dbReference type="GO" id="GO:0048268">
    <property type="term" value="P:clathrin coat assembly"/>
    <property type="evidence" value="ECO:0007669"/>
    <property type="project" value="InterPro"/>
</dbReference>
<reference evidence="11" key="2">
    <citation type="journal article" date="2022" name="Hortic Res">
        <title>The genome of Dioscorea zingiberensis sheds light on the biosynthesis, origin and evolution of the medicinally important diosgenin saponins.</title>
        <authorList>
            <person name="Li Y."/>
            <person name="Tan C."/>
            <person name="Li Z."/>
            <person name="Guo J."/>
            <person name="Li S."/>
            <person name="Chen X."/>
            <person name="Wang C."/>
            <person name="Dai X."/>
            <person name="Yang H."/>
            <person name="Song W."/>
            <person name="Hou L."/>
            <person name="Xu J."/>
            <person name="Tong Z."/>
            <person name="Xu A."/>
            <person name="Yuan X."/>
            <person name="Wang W."/>
            <person name="Yang Q."/>
            <person name="Chen L."/>
            <person name="Sun Z."/>
            <person name="Wang K."/>
            <person name="Pan B."/>
            <person name="Chen J."/>
            <person name="Bao Y."/>
            <person name="Liu F."/>
            <person name="Qi X."/>
            <person name="Gang D.R."/>
            <person name="Wen J."/>
            <person name="Li J."/>
        </authorList>
    </citation>
    <scope>NUCLEOTIDE SEQUENCE</scope>
    <source>
        <strain evidence="11">Dzin_1.0</strain>
    </source>
</reference>
<dbReference type="SMART" id="SM00273">
    <property type="entry name" value="ENTH"/>
    <property type="match status" value="1"/>
</dbReference>
<dbReference type="SUPFAM" id="SSF48464">
    <property type="entry name" value="ENTH/VHS domain"/>
    <property type="match status" value="1"/>
</dbReference>
<dbReference type="Proteomes" id="UP001085076">
    <property type="component" value="Miscellaneous, Linkage group lg02"/>
</dbReference>
<comment type="subcellular location">
    <subcellularLocation>
        <location evidence="1">Cytoplasmic vesicle</location>
        <location evidence="1">Clathrin-coated vesicle</location>
    </subcellularLocation>
    <subcellularLocation>
        <location evidence="2">Golgi apparatus</location>
    </subcellularLocation>
    <subcellularLocation>
        <location evidence="3">Membrane</location>
        <location evidence="3">Clathrin-coated pit</location>
    </subcellularLocation>
</comment>
<dbReference type="GO" id="GO:0005905">
    <property type="term" value="C:clathrin-coated pit"/>
    <property type="evidence" value="ECO:0007669"/>
    <property type="project" value="UniProtKB-SubCell"/>
</dbReference>
<dbReference type="Gene3D" id="1.20.58.150">
    <property type="entry name" value="ANTH domain"/>
    <property type="match status" value="1"/>
</dbReference>
<evidence type="ECO:0000256" key="4">
    <source>
        <dbReference type="ARBA" id="ARBA00022583"/>
    </source>
</evidence>
<dbReference type="FunFam" id="1.20.58.150:FF:000005">
    <property type="entry name" value="putative clathrin assembly protein At2g25430"/>
    <property type="match status" value="1"/>
</dbReference>
<dbReference type="InterPro" id="IPR008942">
    <property type="entry name" value="ENTH_VHS"/>
</dbReference>
<reference evidence="11" key="1">
    <citation type="submission" date="2021-03" db="EMBL/GenBank/DDBJ databases">
        <authorList>
            <person name="Li Z."/>
            <person name="Yang C."/>
        </authorList>
    </citation>
    <scope>NUCLEOTIDE SEQUENCE</scope>
    <source>
        <strain evidence="11">Dzin_1.0</strain>
        <tissue evidence="11">Leaf</tissue>
    </source>
</reference>
<evidence type="ECO:0000256" key="6">
    <source>
        <dbReference type="ARBA" id="ARBA00023136"/>
    </source>
</evidence>
<dbReference type="GO" id="GO:0030136">
    <property type="term" value="C:clathrin-coated vesicle"/>
    <property type="evidence" value="ECO:0007669"/>
    <property type="project" value="UniProtKB-SubCell"/>
</dbReference>
<dbReference type="GO" id="GO:0005546">
    <property type="term" value="F:phosphatidylinositol-4,5-bisphosphate binding"/>
    <property type="evidence" value="ECO:0007669"/>
    <property type="project" value="TreeGrafter"/>
</dbReference>
<dbReference type="Pfam" id="PF07651">
    <property type="entry name" value="ANTH"/>
    <property type="match status" value="1"/>
</dbReference>
<evidence type="ECO:0000313" key="11">
    <source>
        <dbReference type="EMBL" id="KAJ0981131.1"/>
    </source>
</evidence>